<dbReference type="RefSeq" id="WP_016765352.1">
    <property type="nucleotide sequence ID" value="NZ_AZUJ01000003.1"/>
</dbReference>
<evidence type="ECO:0000256" key="1">
    <source>
        <dbReference type="ARBA" id="ARBA00022490"/>
    </source>
</evidence>
<dbReference type="GeneID" id="48014579"/>
<comment type="subunit">
    <text evidence="6">Monomer. Associates with the 50S ribosomal subunit.</text>
</comment>
<dbReference type="Pfam" id="PF16360">
    <property type="entry name" value="GTP-bdg_M"/>
    <property type="match status" value="1"/>
</dbReference>
<accession>A0A2A8VRX9</accession>
<dbReference type="InterPro" id="IPR042108">
    <property type="entry name" value="GTPase_HflX_N_sf"/>
</dbReference>
<dbReference type="HAMAP" id="MF_00900">
    <property type="entry name" value="GTPase_HflX"/>
    <property type="match status" value="1"/>
</dbReference>
<dbReference type="InterPro" id="IPR027417">
    <property type="entry name" value="P-loop_NTPase"/>
</dbReference>
<feature type="binding site" evidence="7">
    <location>
        <begin position="320"/>
        <end position="323"/>
    </location>
    <ligand>
        <name>GTP</name>
        <dbReference type="ChEBI" id="CHEBI:37565"/>
    </ligand>
</feature>
<dbReference type="PIRSF" id="PIRSF006809">
    <property type="entry name" value="GTP-binding_hflX_prd"/>
    <property type="match status" value="1"/>
</dbReference>
<comment type="cofactor">
    <cofactor evidence="8">
        <name>Mg(2+)</name>
        <dbReference type="ChEBI" id="CHEBI:18420"/>
    </cofactor>
</comment>
<evidence type="ECO:0000256" key="5">
    <source>
        <dbReference type="ARBA" id="ARBA00023134"/>
    </source>
</evidence>
<feature type="binding site" evidence="7">
    <location>
        <begin position="207"/>
        <end position="214"/>
    </location>
    <ligand>
        <name>GTP</name>
        <dbReference type="ChEBI" id="CHEBI:37565"/>
    </ligand>
</feature>
<feature type="binding site" evidence="8">
    <location>
        <position position="214"/>
    </location>
    <ligand>
        <name>Mg(2+)</name>
        <dbReference type="ChEBI" id="CHEBI:18420"/>
    </ligand>
</feature>
<evidence type="ECO:0000256" key="3">
    <source>
        <dbReference type="ARBA" id="ARBA00022741"/>
    </source>
</evidence>
<dbReference type="Gene3D" id="3.40.50.11060">
    <property type="entry name" value="GTPase HflX, N-terminal domain"/>
    <property type="match status" value="1"/>
</dbReference>
<dbReference type="PANTHER" id="PTHR10229">
    <property type="entry name" value="GTP-BINDING PROTEIN HFLX"/>
    <property type="match status" value="1"/>
</dbReference>
<dbReference type="PRINTS" id="PR00326">
    <property type="entry name" value="GTP1OBG"/>
</dbReference>
<dbReference type="NCBIfam" id="TIGR03156">
    <property type="entry name" value="GTP_HflX"/>
    <property type="match status" value="1"/>
</dbReference>
<keyword evidence="4 8" id="KW-0460">Magnesium</keyword>
<feature type="binding site" evidence="8">
    <location>
        <position position="234"/>
    </location>
    <ligand>
        <name>Mg(2+)</name>
        <dbReference type="ChEBI" id="CHEBI:18420"/>
    </ligand>
</feature>
<dbReference type="EMBL" id="CP045272">
    <property type="protein sequence ID" value="QJX75887.1"/>
    <property type="molecule type" value="Genomic_DNA"/>
</dbReference>
<dbReference type="InterPro" id="IPR030394">
    <property type="entry name" value="G_HFLX_dom"/>
</dbReference>
<dbReference type="Proteomes" id="UP000501076">
    <property type="component" value="Chromosome"/>
</dbReference>
<comment type="subcellular location">
    <subcellularLocation>
        <location evidence="6">Cytoplasm</location>
    </subcellularLocation>
    <text evidence="6">May associate with membranes.</text>
</comment>
<evidence type="ECO:0000256" key="8">
    <source>
        <dbReference type="PIRSR" id="PIRSR006809-2"/>
    </source>
</evidence>
<sequence>MTAEMNTELERVILVGCQLHDDDERFEYSMDELASLTETAKGEVLVRLTQKRDRIHPATYIGKGKVEELVALEEELEPDLIVFNDELSPSQIRNLSAGLSARVIDRTQLILDIFAQRAQTREGKMQVELAQLNYLLPRLVGQGTALSRLGGGIGTRGPGETKLESDRRHIRRKIDEIKRQLKTVVSHRERYRERRKRNHVYQIAIVGYTNAGKSTIFNRLTEAGIFEENQLFATLDPTTRQYTLPSGLTALLTDTVGFIQDLPTTLVAAFRSTLEEVTEADLVLHVVDSSNPDYNNHEKTVHRLLEELNVTDIPMLTVYNKEDMQHELFVPSASTSLSMSAFKATDLVKLGERIQEEMKKEMAFFHVLLPAYEGKMLAELKTVSILESLKFNEETEKYQCKGYIAKEHPLYKKLQTLEES</sequence>
<keyword evidence="3 6" id="KW-0547">Nucleotide-binding</keyword>
<dbReference type="Gene3D" id="6.10.250.2860">
    <property type="match status" value="1"/>
</dbReference>
<dbReference type="SUPFAM" id="SSF52540">
    <property type="entry name" value="P-loop containing nucleoside triphosphate hydrolases"/>
    <property type="match status" value="1"/>
</dbReference>
<evidence type="ECO:0000313" key="10">
    <source>
        <dbReference type="Proteomes" id="UP000501076"/>
    </source>
</evidence>
<keyword evidence="5 6" id="KW-0342">GTP-binding</keyword>
<keyword evidence="2 8" id="KW-0479">Metal-binding</keyword>
<evidence type="ECO:0000313" key="9">
    <source>
        <dbReference type="EMBL" id="QJX75887.1"/>
    </source>
</evidence>
<evidence type="ECO:0000256" key="4">
    <source>
        <dbReference type="ARBA" id="ARBA00022842"/>
    </source>
</evidence>
<dbReference type="PANTHER" id="PTHR10229:SF0">
    <property type="entry name" value="GTP-BINDING PROTEIN 6-RELATED"/>
    <property type="match status" value="1"/>
</dbReference>
<feature type="binding site" evidence="7">
    <location>
        <begin position="232"/>
        <end position="236"/>
    </location>
    <ligand>
        <name>GTP</name>
        <dbReference type="ChEBI" id="CHEBI:37565"/>
    </ligand>
</feature>
<comment type="similarity">
    <text evidence="6">Belongs to the TRAFAC class OBG-HflX-like GTPase superfamily. HflX GTPase family.</text>
</comment>
<comment type="function">
    <text evidence="6">GTPase that associates with the 50S ribosomal subunit and may have a role during protein synthesis or ribosome biogenesis.</text>
</comment>
<evidence type="ECO:0000256" key="6">
    <source>
        <dbReference type="HAMAP-Rule" id="MF_00900"/>
    </source>
</evidence>
<evidence type="ECO:0000256" key="7">
    <source>
        <dbReference type="PIRSR" id="PIRSR006809-1"/>
    </source>
</evidence>
<dbReference type="GO" id="GO:0005737">
    <property type="term" value="C:cytoplasm"/>
    <property type="evidence" value="ECO:0007669"/>
    <property type="project" value="UniProtKB-SubCell"/>
</dbReference>
<dbReference type="Pfam" id="PF13167">
    <property type="entry name" value="GTP-bdg_N"/>
    <property type="match status" value="1"/>
</dbReference>
<dbReference type="InterPro" id="IPR025121">
    <property type="entry name" value="GTPase_HflX_N"/>
</dbReference>
<dbReference type="GO" id="GO:0003924">
    <property type="term" value="F:GTPase activity"/>
    <property type="evidence" value="ECO:0007669"/>
    <property type="project" value="UniProtKB-UniRule"/>
</dbReference>
<dbReference type="FunFam" id="3.40.50.11060:FF:000001">
    <property type="entry name" value="GTPase HflX"/>
    <property type="match status" value="1"/>
</dbReference>
<protein>
    <recommendedName>
        <fullName evidence="6">GTPase HflX</fullName>
    </recommendedName>
    <alternativeName>
        <fullName evidence="6">GTP-binding protein HflX</fullName>
    </alternativeName>
</protein>
<proteinExistence type="inferred from homology"/>
<dbReference type="InterPro" id="IPR016496">
    <property type="entry name" value="GTPase_HflX"/>
</dbReference>
<gene>
    <name evidence="6 9" type="primary">hflX</name>
    <name evidence="9" type="ORF">FDZ14_06635</name>
</gene>
<dbReference type="GO" id="GO:0005525">
    <property type="term" value="F:GTP binding"/>
    <property type="evidence" value="ECO:0007669"/>
    <property type="project" value="UniProtKB-UniRule"/>
</dbReference>
<keyword evidence="1 6" id="KW-0963">Cytoplasm</keyword>
<dbReference type="Pfam" id="PF01926">
    <property type="entry name" value="MMR_HSR1"/>
    <property type="match status" value="1"/>
</dbReference>
<feature type="binding site" evidence="7">
    <location>
        <begin position="254"/>
        <end position="257"/>
    </location>
    <ligand>
        <name>GTP</name>
        <dbReference type="ChEBI" id="CHEBI:37565"/>
    </ligand>
</feature>
<dbReference type="GO" id="GO:0046872">
    <property type="term" value="F:metal ion binding"/>
    <property type="evidence" value="ECO:0007669"/>
    <property type="project" value="UniProtKB-KW"/>
</dbReference>
<name>A0A2A8VRX9_PRIMG</name>
<dbReference type="Gene3D" id="3.40.50.300">
    <property type="entry name" value="P-loop containing nucleotide triphosphate hydrolases"/>
    <property type="match status" value="1"/>
</dbReference>
<dbReference type="InterPro" id="IPR006073">
    <property type="entry name" value="GTP-bd"/>
</dbReference>
<dbReference type="CDD" id="cd01878">
    <property type="entry name" value="HflX"/>
    <property type="match status" value="1"/>
</dbReference>
<dbReference type="PROSITE" id="PS51705">
    <property type="entry name" value="G_HFLX"/>
    <property type="match status" value="1"/>
</dbReference>
<reference evidence="9 10" key="1">
    <citation type="submission" date="2019-10" db="EMBL/GenBank/DDBJ databases">
        <title>Complete genome sequences for adaption low water activity.</title>
        <authorList>
            <person name="Zhao L."/>
            <person name="Zhong J."/>
        </authorList>
    </citation>
    <scope>NUCLEOTIDE SEQUENCE [LARGE SCALE GENOMIC DNA]</scope>
    <source>
        <strain evidence="9 10">FDU301</strain>
    </source>
</reference>
<dbReference type="GO" id="GO:0043022">
    <property type="term" value="F:ribosome binding"/>
    <property type="evidence" value="ECO:0007669"/>
    <property type="project" value="TreeGrafter"/>
</dbReference>
<dbReference type="AlphaFoldDB" id="A0A2A8VRX9"/>
<evidence type="ECO:0000256" key="2">
    <source>
        <dbReference type="ARBA" id="ARBA00022723"/>
    </source>
</evidence>
<dbReference type="InterPro" id="IPR032305">
    <property type="entry name" value="GTP-bd_M"/>
</dbReference>
<organism evidence="9 10">
    <name type="scientific">Priestia megaterium</name>
    <name type="common">Bacillus megaterium</name>
    <dbReference type="NCBI Taxonomy" id="1404"/>
    <lineage>
        <taxon>Bacteria</taxon>
        <taxon>Bacillati</taxon>
        <taxon>Bacillota</taxon>
        <taxon>Bacilli</taxon>
        <taxon>Bacillales</taxon>
        <taxon>Bacillaceae</taxon>
        <taxon>Priestia</taxon>
    </lineage>
</organism>